<sequence>MIPQPAFLVPAGPADLCQCCWRCVVLDLSLLLPQLFICPPLPGDFQPGIC</sequence>
<protein>
    <submittedName>
        <fullName evidence="1">Uncharacterized protein</fullName>
    </submittedName>
</protein>
<reference evidence="1" key="1">
    <citation type="submission" date="2023-05" db="EMBL/GenBank/DDBJ databases">
        <authorList>
            <person name="Stuckert A."/>
        </authorList>
    </citation>
    <scope>NUCLEOTIDE SEQUENCE</scope>
</reference>
<organism evidence="1 2">
    <name type="scientific">Staurois parvus</name>
    <dbReference type="NCBI Taxonomy" id="386267"/>
    <lineage>
        <taxon>Eukaryota</taxon>
        <taxon>Metazoa</taxon>
        <taxon>Chordata</taxon>
        <taxon>Craniata</taxon>
        <taxon>Vertebrata</taxon>
        <taxon>Euteleostomi</taxon>
        <taxon>Amphibia</taxon>
        <taxon>Batrachia</taxon>
        <taxon>Anura</taxon>
        <taxon>Neobatrachia</taxon>
        <taxon>Ranoidea</taxon>
        <taxon>Ranidae</taxon>
        <taxon>Staurois</taxon>
    </lineage>
</organism>
<proteinExistence type="predicted"/>
<comment type="caution">
    <text evidence="1">The sequence shown here is derived from an EMBL/GenBank/DDBJ whole genome shotgun (WGS) entry which is preliminary data.</text>
</comment>
<evidence type="ECO:0000313" key="2">
    <source>
        <dbReference type="Proteomes" id="UP001162483"/>
    </source>
</evidence>
<evidence type="ECO:0000313" key="1">
    <source>
        <dbReference type="EMBL" id="CAI9598204.1"/>
    </source>
</evidence>
<accession>A0ABN9FNK0</accession>
<dbReference type="EMBL" id="CATNWA010017127">
    <property type="protein sequence ID" value="CAI9598204.1"/>
    <property type="molecule type" value="Genomic_DNA"/>
</dbReference>
<gene>
    <name evidence="1" type="ORF">SPARVUS_LOCUS12366168</name>
</gene>
<keyword evidence="2" id="KW-1185">Reference proteome</keyword>
<dbReference type="Proteomes" id="UP001162483">
    <property type="component" value="Unassembled WGS sequence"/>
</dbReference>
<name>A0ABN9FNK0_9NEOB</name>